<name>A0ABV5HFR1_9FLAO</name>
<dbReference type="RefSeq" id="WP_278010590.1">
    <property type="nucleotide sequence ID" value="NZ_CP121112.1"/>
</dbReference>
<reference evidence="2 3" key="1">
    <citation type="submission" date="2024-09" db="EMBL/GenBank/DDBJ databases">
        <authorList>
            <person name="Sun Q."/>
            <person name="Mori K."/>
        </authorList>
    </citation>
    <scope>NUCLEOTIDE SEQUENCE [LARGE SCALE GENOMIC DNA]</scope>
    <source>
        <strain evidence="2 3">CECT 8365</strain>
    </source>
</reference>
<evidence type="ECO:0000313" key="3">
    <source>
        <dbReference type="Proteomes" id="UP001589562"/>
    </source>
</evidence>
<gene>
    <name evidence="2" type="ORF">ACFFVK_19325</name>
</gene>
<evidence type="ECO:0000256" key="1">
    <source>
        <dbReference type="SAM" id="Coils"/>
    </source>
</evidence>
<comment type="caution">
    <text evidence="2">The sequence shown here is derived from an EMBL/GenBank/DDBJ whole genome shotgun (WGS) entry which is preliminary data.</text>
</comment>
<organism evidence="2 3">
    <name type="scientific">Flavobacterium gyeonganense</name>
    <dbReference type="NCBI Taxonomy" id="1310418"/>
    <lineage>
        <taxon>Bacteria</taxon>
        <taxon>Pseudomonadati</taxon>
        <taxon>Bacteroidota</taxon>
        <taxon>Flavobacteriia</taxon>
        <taxon>Flavobacteriales</taxon>
        <taxon>Flavobacteriaceae</taxon>
        <taxon>Flavobacterium</taxon>
    </lineage>
</organism>
<keyword evidence="3" id="KW-1185">Reference proteome</keyword>
<keyword evidence="1" id="KW-0175">Coiled coil</keyword>
<protein>
    <submittedName>
        <fullName evidence="2">Uncharacterized protein</fullName>
    </submittedName>
</protein>
<sequence length="307" mass="35341">MKFKNTFPFFLFFFIVIKSFSQNLYVPNGISGVSNSINNNVGIGVSDPKTKFEINGDITLDFKTIYLDRSANREFYKISNPAWNDGLQYHHYTSHKFFTLSGEVLRIQQNGNIGIGVSDPQTKLEVNGDITLGFKKIYFDRSENKEHYKISNPAWDDGLQFHHFTSHKFFVGGVERLRMTNTGLLDVYGSIRAEEVKVCLNKGCDFVFENDYPLLPLNKLDEYIKANKHLPEIAPAAKMESEGINLSEMNAKLLLKVEELTLYVIEQNKKLEEYNEKIKSIDNQSKEIEKLKEMIKLQNQKLETALK</sequence>
<dbReference type="Proteomes" id="UP001589562">
    <property type="component" value="Unassembled WGS sequence"/>
</dbReference>
<feature type="coiled-coil region" evidence="1">
    <location>
        <begin position="257"/>
        <end position="301"/>
    </location>
</feature>
<accession>A0ABV5HFR1</accession>
<proteinExistence type="predicted"/>
<dbReference type="EMBL" id="JBHMFE010000046">
    <property type="protein sequence ID" value="MFB9110742.1"/>
    <property type="molecule type" value="Genomic_DNA"/>
</dbReference>
<evidence type="ECO:0000313" key="2">
    <source>
        <dbReference type="EMBL" id="MFB9110742.1"/>
    </source>
</evidence>